<gene>
    <name evidence="8" type="ORF">QBC37DRAFT_444069</name>
</gene>
<dbReference type="Gene3D" id="1.10.630.10">
    <property type="entry name" value="Cytochrome P450"/>
    <property type="match status" value="1"/>
</dbReference>
<evidence type="ECO:0000313" key="8">
    <source>
        <dbReference type="EMBL" id="KAK4208175.1"/>
    </source>
</evidence>
<dbReference type="Pfam" id="PF00067">
    <property type="entry name" value="p450"/>
    <property type="match status" value="1"/>
</dbReference>
<proteinExistence type="inferred from homology"/>
<keyword evidence="3 6" id="KW-0479">Metal-binding</keyword>
<reference evidence="8" key="1">
    <citation type="journal article" date="2023" name="Mol. Phylogenet. Evol.">
        <title>Genome-scale phylogeny and comparative genomics of the fungal order Sordariales.</title>
        <authorList>
            <person name="Hensen N."/>
            <person name="Bonometti L."/>
            <person name="Westerberg I."/>
            <person name="Brannstrom I.O."/>
            <person name="Guillou S."/>
            <person name="Cros-Aarteil S."/>
            <person name="Calhoun S."/>
            <person name="Haridas S."/>
            <person name="Kuo A."/>
            <person name="Mondo S."/>
            <person name="Pangilinan J."/>
            <person name="Riley R."/>
            <person name="LaButti K."/>
            <person name="Andreopoulos B."/>
            <person name="Lipzen A."/>
            <person name="Chen C."/>
            <person name="Yan M."/>
            <person name="Daum C."/>
            <person name="Ng V."/>
            <person name="Clum A."/>
            <person name="Steindorff A."/>
            <person name="Ohm R.A."/>
            <person name="Martin F."/>
            <person name="Silar P."/>
            <person name="Natvig D.O."/>
            <person name="Lalanne C."/>
            <person name="Gautier V."/>
            <person name="Ament-Velasquez S.L."/>
            <person name="Kruys A."/>
            <person name="Hutchinson M.I."/>
            <person name="Powell A.J."/>
            <person name="Barry K."/>
            <person name="Miller A.N."/>
            <person name="Grigoriev I.V."/>
            <person name="Debuchy R."/>
            <person name="Gladieux P."/>
            <person name="Hiltunen Thoren M."/>
            <person name="Johannesson H."/>
        </authorList>
    </citation>
    <scope>NUCLEOTIDE SEQUENCE</scope>
    <source>
        <strain evidence="8">PSN293</strain>
    </source>
</reference>
<keyword evidence="4 6" id="KW-0408">Iron</keyword>
<protein>
    <submittedName>
        <fullName evidence="8">25-hydroxycholesterol 7-alpha-hydroxylase</fullName>
    </submittedName>
</protein>
<keyword evidence="9" id="KW-1185">Reference proteome</keyword>
<dbReference type="PRINTS" id="PR00465">
    <property type="entry name" value="EP450IV"/>
</dbReference>
<reference evidence="8" key="2">
    <citation type="submission" date="2023-05" db="EMBL/GenBank/DDBJ databases">
        <authorList>
            <consortium name="Lawrence Berkeley National Laboratory"/>
            <person name="Steindorff A."/>
            <person name="Hensen N."/>
            <person name="Bonometti L."/>
            <person name="Westerberg I."/>
            <person name="Brannstrom I.O."/>
            <person name="Guillou S."/>
            <person name="Cros-Aarteil S."/>
            <person name="Calhoun S."/>
            <person name="Haridas S."/>
            <person name="Kuo A."/>
            <person name="Mondo S."/>
            <person name="Pangilinan J."/>
            <person name="Riley R."/>
            <person name="Labutti K."/>
            <person name="Andreopoulos B."/>
            <person name="Lipzen A."/>
            <person name="Chen C."/>
            <person name="Yanf M."/>
            <person name="Daum C."/>
            <person name="Ng V."/>
            <person name="Clum A."/>
            <person name="Ohm R."/>
            <person name="Martin F."/>
            <person name="Silar P."/>
            <person name="Natvig D."/>
            <person name="Lalanne C."/>
            <person name="Gautier V."/>
            <person name="Ament-Velasquez S.L."/>
            <person name="Kruys A."/>
            <person name="Hutchinson M.I."/>
            <person name="Powell A.J."/>
            <person name="Barry K."/>
            <person name="Miller A.N."/>
            <person name="Grigoriev I.V."/>
            <person name="Debuchy R."/>
            <person name="Gladieux P."/>
            <person name="Thoren M.H."/>
            <person name="Johannesson H."/>
        </authorList>
    </citation>
    <scope>NUCLEOTIDE SEQUENCE</scope>
    <source>
        <strain evidence="8">PSN293</strain>
    </source>
</reference>
<keyword evidence="5" id="KW-0503">Monooxygenase</keyword>
<evidence type="ECO:0000256" key="7">
    <source>
        <dbReference type="SAM" id="Phobius"/>
    </source>
</evidence>
<dbReference type="GO" id="GO:0005506">
    <property type="term" value="F:iron ion binding"/>
    <property type="evidence" value="ECO:0007669"/>
    <property type="project" value="InterPro"/>
</dbReference>
<evidence type="ECO:0000256" key="2">
    <source>
        <dbReference type="ARBA" id="ARBA00010617"/>
    </source>
</evidence>
<organism evidence="8 9">
    <name type="scientific">Rhypophila decipiens</name>
    <dbReference type="NCBI Taxonomy" id="261697"/>
    <lineage>
        <taxon>Eukaryota</taxon>
        <taxon>Fungi</taxon>
        <taxon>Dikarya</taxon>
        <taxon>Ascomycota</taxon>
        <taxon>Pezizomycotina</taxon>
        <taxon>Sordariomycetes</taxon>
        <taxon>Sordariomycetidae</taxon>
        <taxon>Sordariales</taxon>
        <taxon>Naviculisporaceae</taxon>
        <taxon>Rhypophila</taxon>
    </lineage>
</organism>
<evidence type="ECO:0000256" key="3">
    <source>
        <dbReference type="ARBA" id="ARBA00022723"/>
    </source>
</evidence>
<dbReference type="InterPro" id="IPR001128">
    <property type="entry name" value="Cyt_P450"/>
</dbReference>
<keyword evidence="7" id="KW-0812">Transmembrane</keyword>
<keyword evidence="5" id="KW-0560">Oxidoreductase</keyword>
<keyword evidence="7" id="KW-0472">Membrane</keyword>
<dbReference type="InterPro" id="IPR036396">
    <property type="entry name" value="Cyt_P450_sf"/>
</dbReference>
<dbReference type="GO" id="GO:0016705">
    <property type="term" value="F:oxidoreductase activity, acting on paired donors, with incorporation or reduction of molecular oxygen"/>
    <property type="evidence" value="ECO:0007669"/>
    <property type="project" value="InterPro"/>
</dbReference>
<dbReference type="InterPro" id="IPR002403">
    <property type="entry name" value="Cyt_P450_E_grp-IV"/>
</dbReference>
<comment type="cofactor">
    <cofactor evidence="1 6">
        <name>heme</name>
        <dbReference type="ChEBI" id="CHEBI:30413"/>
    </cofactor>
</comment>
<dbReference type="PANTHER" id="PTHR47582">
    <property type="entry name" value="P450, PUTATIVE (EUROFUNG)-RELATED"/>
    <property type="match status" value="1"/>
</dbReference>
<comment type="similarity">
    <text evidence="2">Belongs to the cytochrome P450 family.</text>
</comment>
<evidence type="ECO:0000256" key="1">
    <source>
        <dbReference type="ARBA" id="ARBA00001971"/>
    </source>
</evidence>
<sequence length="467" mass="51408">MASGFLTTGNPLSGLAMSHPILVATVGTMAVTYMFLASLLRLTQDAKEPPFWSMDFYLPWPLIFPPVTAHASEFAMGGSKEALAIMRADMVTNAGFMHSMKRAIHPALSSGPALDDLTCDALKAMSASLDGIGHQGGDDLGLFGWLRHHILLATSDSVYGPSNPLRDAKNEAAWYTFHPAIMFLMLNLAPLWVFGKAIKARGVMASAFHDYHTKGQFKQGSVYIRLWTEYFVSQGIPVDDIAKFHIGGFFSLIANTTPTAFWMIYRVFSDDSVVRQDYLSETSLNLQEVFRFHGMANSVRVATEDCHLDDGRYLIKKGALVMMPARVQHHLGNGVWGDDESIHKFNLGRFVRKDSSEPARPNPAAAFRGFGGGTSLCPGRHFATSQILVLTAMLLLRFDLIPVGGAGGHWVLPSTKDSSQAEAMEQPDEDIRVRFRSRKEVAGKTWQVSFEEDGGDETALVAEDRLE</sequence>
<keyword evidence="7" id="KW-1133">Transmembrane helix</keyword>
<accession>A0AAN6XYZ0</accession>
<comment type="caution">
    <text evidence="8">The sequence shown here is derived from an EMBL/GenBank/DDBJ whole genome shotgun (WGS) entry which is preliminary data.</text>
</comment>
<dbReference type="AlphaFoldDB" id="A0AAN6XYZ0"/>
<feature type="binding site" description="axial binding residue" evidence="6">
    <location>
        <position position="377"/>
    </location>
    <ligand>
        <name>heme</name>
        <dbReference type="ChEBI" id="CHEBI:30413"/>
    </ligand>
    <ligandPart>
        <name>Fe</name>
        <dbReference type="ChEBI" id="CHEBI:18248"/>
    </ligandPart>
</feature>
<keyword evidence="6" id="KW-0349">Heme</keyword>
<dbReference type="EMBL" id="MU858255">
    <property type="protein sequence ID" value="KAK4208175.1"/>
    <property type="molecule type" value="Genomic_DNA"/>
</dbReference>
<dbReference type="Proteomes" id="UP001301769">
    <property type="component" value="Unassembled WGS sequence"/>
</dbReference>
<dbReference type="SUPFAM" id="SSF48264">
    <property type="entry name" value="Cytochrome P450"/>
    <property type="match status" value="1"/>
</dbReference>
<dbReference type="GO" id="GO:0004497">
    <property type="term" value="F:monooxygenase activity"/>
    <property type="evidence" value="ECO:0007669"/>
    <property type="project" value="UniProtKB-KW"/>
</dbReference>
<feature type="transmembrane region" description="Helical" evidence="7">
    <location>
        <begin position="20"/>
        <end position="40"/>
    </location>
</feature>
<dbReference type="GO" id="GO:0020037">
    <property type="term" value="F:heme binding"/>
    <property type="evidence" value="ECO:0007669"/>
    <property type="project" value="InterPro"/>
</dbReference>
<dbReference type="PANTHER" id="PTHR47582:SF1">
    <property type="entry name" value="P450, PUTATIVE (EUROFUNG)-RELATED"/>
    <property type="match status" value="1"/>
</dbReference>
<name>A0AAN6XYZ0_9PEZI</name>
<evidence type="ECO:0000256" key="5">
    <source>
        <dbReference type="ARBA" id="ARBA00023033"/>
    </source>
</evidence>
<dbReference type="InterPro" id="IPR053007">
    <property type="entry name" value="CYP450_monoxygenase_sec-met"/>
</dbReference>
<evidence type="ECO:0000313" key="9">
    <source>
        <dbReference type="Proteomes" id="UP001301769"/>
    </source>
</evidence>
<evidence type="ECO:0000256" key="6">
    <source>
        <dbReference type="PIRSR" id="PIRSR602403-1"/>
    </source>
</evidence>
<dbReference type="CDD" id="cd11040">
    <property type="entry name" value="CYP7_CYP8-like"/>
    <property type="match status" value="1"/>
</dbReference>
<evidence type="ECO:0000256" key="4">
    <source>
        <dbReference type="ARBA" id="ARBA00023004"/>
    </source>
</evidence>
<feature type="transmembrane region" description="Helical" evidence="7">
    <location>
        <begin position="172"/>
        <end position="194"/>
    </location>
</feature>